<dbReference type="AlphaFoldDB" id="A0A4R1XWY1"/>
<evidence type="ECO:0000259" key="1">
    <source>
        <dbReference type="Pfam" id="PF13649"/>
    </source>
</evidence>
<dbReference type="Pfam" id="PF13649">
    <property type="entry name" value="Methyltransf_25"/>
    <property type="match status" value="1"/>
</dbReference>
<gene>
    <name evidence="2" type="ORF">EC844_110111</name>
</gene>
<keyword evidence="3" id="KW-1185">Reference proteome</keyword>
<accession>A0A4R1XWY1</accession>
<dbReference type="OrthoDB" id="9804312at2"/>
<dbReference type="InterPro" id="IPR041698">
    <property type="entry name" value="Methyltransf_25"/>
</dbReference>
<dbReference type="Proteomes" id="UP000294963">
    <property type="component" value="Unassembled WGS sequence"/>
</dbReference>
<name>A0A4R1XWY1_ACICA</name>
<reference evidence="2 3" key="1">
    <citation type="submission" date="2019-03" db="EMBL/GenBank/DDBJ databases">
        <title>Genomic analyses of the natural microbiome of Caenorhabditis elegans.</title>
        <authorList>
            <person name="Samuel B."/>
        </authorList>
    </citation>
    <scope>NUCLEOTIDE SEQUENCE [LARGE SCALE GENOMIC DNA]</scope>
    <source>
        <strain evidence="2 3">JUb89</strain>
    </source>
</reference>
<dbReference type="InterPro" id="IPR029063">
    <property type="entry name" value="SAM-dependent_MTases_sf"/>
</dbReference>
<feature type="domain" description="Methyltransferase" evidence="1">
    <location>
        <begin position="45"/>
        <end position="135"/>
    </location>
</feature>
<evidence type="ECO:0000313" key="2">
    <source>
        <dbReference type="EMBL" id="TCM67070.1"/>
    </source>
</evidence>
<proteinExistence type="predicted"/>
<dbReference type="EMBL" id="SLVJ01000010">
    <property type="protein sequence ID" value="TCM67070.1"/>
    <property type="molecule type" value="Genomic_DNA"/>
</dbReference>
<protein>
    <submittedName>
        <fullName evidence="2">Tellurite resistance protein TehB</fullName>
    </submittedName>
</protein>
<dbReference type="Gene3D" id="3.40.50.150">
    <property type="entry name" value="Vaccinia Virus protein VP39"/>
    <property type="match status" value="1"/>
</dbReference>
<comment type="caution">
    <text evidence="2">The sequence shown here is derived from an EMBL/GenBank/DDBJ whole genome shotgun (WGS) entry which is preliminary data.</text>
</comment>
<sequence length="205" mass="23676">MRQSFAEQTQNRPHRPILEKALQLLAQQRLIQHRREQQTLARTAIDCGCGAGNESAYLLANDYRVDAFDADITATQICAKRFIDQPQYSICQNSFENYIYPKASLIVALYSLFFCPEAYLEATFHKMTAALPIGGLLVINLLGKKDQWLSTYPEKFVGFEYCQIEKLFQDQFNIVFHEEFLGEHPLGDGTLKYWNTHMLILQKKI</sequence>
<organism evidence="2 3">
    <name type="scientific">Acinetobacter calcoaceticus</name>
    <dbReference type="NCBI Taxonomy" id="471"/>
    <lineage>
        <taxon>Bacteria</taxon>
        <taxon>Pseudomonadati</taxon>
        <taxon>Pseudomonadota</taxon>
        <taxon>Gammaproteobacteria</taxon>
        <taxon>Moraxellales</taxon>
        <taxon>Moraxellaceae</taxon>
        <taxon>Acinetobacter</taxon>
        <taxon>Acinetobacter calcoaceticus/baumannii complex</taxon>
    </lineage>
</organism>
<dbReference type="SUPFAM" id="SSF53335">
    <property type="entry name" value="S-adenosyl-L-methionine-dependent methyltransferases"/>
    <property type="match status" value="1"/>
</dbReference>
<evidence type="ECO:0000313" key="3">
    <source>
        <dbReference type="Proteomes" id="UP000294963"/>
    </source>
</evidence>